<reference evidence="1 2" key="1">
    <citation type="submission" date="2020-10" db="EMBL/GenBank/DDBJ databases">
        <title>Connecting structure to function with the recovery of over 1000 high-quality activated sludge metagenome-assembled genomes encoding full-length rRNA genes using long-read sequencing.</title>
        <authorList>
            <person name="Singleton C.M."/>
            <person name="Petriglieri F."/>
            <person name="Kristensen J.M."/>
            <person name="Kirkegaard R.H."/>
            <person name="Michaelsen T.Y."/>
            <person name="Andersen M.H."/>
            <person name="Karst S.M."/>
            <person name="Dueholm M.S."/>
            <person name="Nielsen P.H."/>
            <person name="Albertsen M."/>
        </authorList>
    </citation>
    <scope>NUCLEOTIDE SEQUENCE [LARGE SCALE GENOMIC DNA]</scope>
    <source>
        <strain evidence="1">Ribe_18-Q3-R11-54_BAT3C.373</strain>
    </source>
</reference>
<comment type="caution">
    <text evidence="1">The sequence shown here is derived from an EMBL/GenBank/DDBJ whole genome shotgun (WGS) entry which is preliminary data.</text>
</comment>
<dbReference type="AlphaFoldDB" id="A0A9D7S9U9"/>
<sequence>MRLLGTVPHQNALISVFKSNNKISIKIEVGPFEQHYKFLETEHLYDFESVKRFIDEEFISHSYAVFDQMNLKYQSICEQL</sequence>
<organism evidence="1 2">
    <name type="scientific">Candidatus Defluviibacterium haderslevense</name>
    <dbReference type="NCBI Taxonomy" id="2981993"/>
    <lineage>
        <taxon>Bacteria</taxon>
        <taxon>Pseudomonadati</taxon>
        <taxon>Bacteroidota</taxon>
        <taxon>Saprospiria</taxon>
        <taxon>Saprospirales</taxon>
        <taxon>Saprospiraceae</taxon>
        <taxon>Candidatus Defluviibacterium</taxon>
    </lineage>
</organism>
<protein>
    <submittedName>
        <fullName evidence="1">Uncharacterized protein</fullName>
    </submittedName>
</protein>
<evidence type="ECO:0000313" key="1">
    <source>
        <dbReference type="EMBL" id="MBK9718034.1"/>
    </source>
</evidence>
<name>A0A9D7S9U9_9BACT</name>
<accession>A0A9D7S9U9</accession>
<dbReference type="Proteomes" id="UP000808349">
    <property type="component" value="Unassembled WGS sequence"/>
</dbReference>
<proteinExistence type="predicted"/>
<gene>
    <name evidence="1" type="ORF">IPO85_11080</name>
</gene>
<evidence type="ECO:0000313" key="2">
    <source>
        <dbReference type="Proteomes" id="UP000808349"/>
    </source>
</evidence>
<dbReference type="EMBL" id="JADKFW010000007">
    <property type="protein sequence ID" value="MBK9718034.1"/>
    <property type="molecule type" value="Genomic_DNA"/>
</dbReference>